<keyword evidence="1" id="KW-0812">Transmembrane</keyword>
<proteinExistence type="predicted"/>
<dbReference type="SUPFAM" id="SSF103473">
    <property type="entry name" value="MFS general substrate transporter"/>
    <property type="match status" value="1"/>
</dbReference>
<feature type="transmembrane region" description="Helical" evidence="1">
    <location>
        <begin position="65"/>
        <end position="86"/>
    </location>
</feature>
<dbReference type="EMBL" id="CP036262">
    <property type="protein sequence ID" value="QDS94374.1"/>
    <property type="molecule type" value="Genomic_DNA"/>
</dbReference>
<feature type="transmembrane region" description="Helical" evidence="1">
    <location>
        <begin position="146"/>
        <end position="167"/>
    </location>
</feature>
<dbReference type="InterPro" id="IPR052712">
    <property type="entry name" value="Acid_resist_chaperone_HdeD"/>
</dbReference>
<dbReference type="PANTHER" id="PTHR34989">
    <property type="entry name" value="PROTEIN HDED"/>
    <property type="match status" value="1"/>
</dbReference>
<reference evidence="2 3" key="1">
    <citation type="submission" date="2019-02" db="EMBL/GenBank/DDBJ databases">
        <title>Deep-cultivation of Planctomycetes and their phenomic and genomic characterization uncovers novel biology.</title>
        <authorList>
            <person name="Wiegand S."/>
            <person name="Jogler M."/>
            <person name="Boedeker C."/>
            <person name="Pinto D."/>
            <person name="Vollmers J."/>
            <person name="Rivas-Marin E."/>
            <person name="Kohn T."/>
            <person name="Peeters S.H."/>
            <person name="Heuer A."/>
            <person name="Rast P."/>
            <person name="Oberbeckmann S."/>
            <person name="Bunk B."/>
            <person name="Jeske O."/>
            <person name="Meyerdierks A."/>
            <person name="Storesund J.E."/>
            <person name="Kallscheuer N."/>
            <person name="Luecker S."/>
            <person name="Lage O.M."/>
            <person name="Pohl T."/>
            <person name="Merkel B.J."/>
            <person name="Hornburger P."/>
            <person name="Mueller R.-W."/>
            <person name="Bruemmer F."/>
            <person name="Labrenz M."/>
            <person name="Spormann A.M."/>
            <person name="Op den Camp H."/>
            <person name="Overmann J."/>
            <person name="Amann R."/>
            <person name="Jetten M.S.M."/>
            <person name="Mascher T."/>
            <person name="Medema M.H."/>
            <person name="Devos D.P."/>
            <person name="Kaster A.-K."/>
            <person name="Ovreas L."/>
            <person name="Rohde M."/>
            <person name="Galperin M.Y."/>
            <person name="Jogler C."/>
        </authorList>
    </citation>
    <scope>NUCLEOTIDE SEQUENCE [LARGE SCALE GENOMIC DNA]</scope>
    <source>
        <strain evidence="2 3">FF011L</strain>
    </source>
</reference>
<keyword evidence="1" id="KW-0472">Membrane</keyword>
<feature type="transmembrane region" description="Helical" evidence="1">
    <location>
        <begin position="204"/>
        <end position="224"/>
    </location>
</feature>
<gene>
    <name evidence="2" type="ORF">FF011L_31530</name>
</gene>
<keyword evidence="1" id="KW-1133">Transmembrane helix</keyword>
<dbReference type="Proteomes" id="UP000320672">
    <property type="component" value="Chromosome"/>
</dbReference>
<dbReference type="InterPro" id="IPR036259">
    <property type="entry name" value="MFS_trans_sf"/>
</dbReference>
<evidence type="ECO:0000313" key="2">
    <source>
        <dbReference type="EMBL" id="QDS94374.1"/>
    </source>
</evidence>
<evidence type="ECO:0000313" key="3">
    <source>
        <dbReference type="Proteomes" id="UP000320672"/>
    </source>
</evidence>
<name>A0A517MHL1_9BACT</name>
<dbReference type="KEGG" id="rml:FF011L_31530"/>
<dbReference type="AlphaFoldDB" id="A0A517MHL1"/>
<feature type="transmembrane region" description="Helical" evidence="1">
    <location>
        <begin position="92"/>
        <end position="114"/>
    </location>
</feature>
<organism evidence="2 3">
    <name type="scientific">Roseimaritima multifibrata</name>
    <dbReference type="NCBI Taxonomy" id="1930274"/>
    <lineage>
        <taxon>Bacteria</taxon>
        <taxon>Pseudomonadati</taxon>
        <taxon>Planctomycetota</taxon>
        <taxon>Planctomycetia</taxon>
        <taxon>Pirellulales</taxon>
        <taxon>Pirellulaceae</taxon>
        <taxon>Roseimaritima</taxon>
    </lineage>
</organism>
<accession>A0A517MHL1</accession>
<evidence type="ECO:0000256" key="1">
    <source>
        <dbReference type="SAM" id="Phobius"/>
    </source>
</evidence>
<feature type="transmembrane region" description="Helical" evidence="1">
    <location>
        <begin position="179"/>
        <end position="198"/>
    </location>
</feature>
<sequence>MGSVPKIRFNPADIRQTKFGYPPPFPVLSKKNIMNESSAHPASSSHDITIPRRQMPDELQHLRKIWWGPFLLGIGLILGGIVAVTFPIFSTFGVIMVLGIVLLLAGVATIVTSFMTGKWSAFLVQLLMGILYTVIGVLMAESPLASAAALTLLVASFSIAGGVFRVVAALQLRFSHWGWVLTSGMIAILFGIVVLRHFPEAAPWLIGLMLGLDLIFGGLNWLLLSLTIRSLPPEHDEI</sequence>
<dbReference type="PANTHER" id="PTHR34989:SF1">
    <property type="entry name" value="PROTEIN HDED"/>
    <property type="match status" value="1"/>
</dbReference>
<dbReference type="GO" id="GO:0005886">
    <property type="term" value="C:plasma membrane"/>
    <property type="evidence" value="ECO:0007669"/>
    <property type="project" value="TreeGrafter"/>
</dbReference>
<protein>
    <submittedName>
        <fullName evidence="2">Acid-resistance membrane protein</fullName>
    </submittedName>
</protein>
<feature type="transmembrane region" description="Helical" evidence="1">
    <location>
        <begin position="121"/>
        <end position="140"/>
    </location>
</feature>
<dbReference type="Pfam" id="PF03729">
    <property type="entry name" value="DUF308"/>
    <property type="match status" value="1"/>
</dbReference>
<dbReference type="InterPro" id="IPR005325">
    <property type="entry name" value="DUF308_memb"/>
</dbReference>
<keyword evidence="3" id="KW-1185">Reference proteome</keyword>